<comment type="similarity">
    <text evidence="2 15">Belongs to the ATP-dependent DNA ligase family.</text>
</comment>
<keyword evidence="3 14" id="KW-0436">Ligase</keyword>
<dbReference type="SUPFAM" id="SSF50249">
    <property type="entry name" value="Nucleic acid-binding proteins"/>
    <property type="match status" value="1"/>
</dbReference>
<proteinExistence type="inferred from homology"/>
<feature type="region of interest" description="Disordered" evidence="16">
    <location>
        <begin position="25"/>
        <end position="108"/>
    </location>
</feature>
<feature type="region of interest" description="Disordered" evidence="16">
    <location>
        <begin position="707"/>
        <end position="726"/>
    </location>
</feature>
<dbReference type="InterPro" id="IPR016059">
    <property type="entry name" value="DNA_ligase_ATP-dep_CS"/>
</dbReference>
<keyword evidence="8 14" id="KW-0067">ATP-binding</keyword>
<keyword evidence="12" id="KW-0131">Cell cycle</keyword>
<evidence type="ECO:0000256" key="7">
    <source>
        <dbReference type="ARBA" id="ARBA00022763"/>
    </source>
</evidence>
<dbReference type="GO" id="GO:0006310">
    <property type="term" value="P:DNA recombination"/>
    <property type="evidence" value="ECO:0007669"/>
    <property type="project" value="UniProtKB-KW"/>
</dbReference>
<dbReference type="GO" id="GO:0005634">
    <property type="term" value="C:nucleus"/>
    <property type="evidence" value="ECO:0007669"/>
    <property type="project" value="UniProtKB-SubCell"/>
</dbReference>
<evidence type="ECO:0000256" key="6">
    <source>
        <dbReference type="ARBA" id="ARBA00022741"/>
    </source>
</evidence>
<keyword evidence="10 14" id="KW-0234">DNA repair</keyword>
<protein>
    <recommendedName>
        <fullName evidence="14">DNA ligase</fullName>
        <ecNumber evidence="14">6.5.1.1</ecNumber>
    </recommendedName>
</protein>
<dbReference type="CDD" id="cd07900">
    <property type="entry name" value="Adenylation_DNA_ligase_I_Euk"/>
    <property type="match status" value="1"/>
</dbReference>
<name>A0A4T0PKY7_9BASI</name>
<dbReference type="Pfam" id="PF04679">
    <property type="entry name" value="DNA_ligase_A_C"/>
    <property type="match status" value="1"/>
</dbReference>
<dbReference type="PROSITE" id="PS50160">
    <property type="entry name" value="DNA_LIGASE_A3"/>
    <property type="match status" value="1"/>
</dbReference>
<dbReference type="InterPro" id="IPR036599">
    <property type="entry name" value="DNA_ligase_N_sf"/>
</dbReference>
<evidence type="ECO:0000256" key="12">
    <source>
        <dbReference type="ARBA" id="ARBA00023306"/>
    </source>
</evidence>
<dbReference type="GO" id="GO:0006281">
    <property type="term" value="P:DNA repair"/>
    <property type="evidence" value="ECO:0007669"/>
    <property type="project" value="UniProtKB-KW"/>
</dbReference>
<evidence type="ECO:0000256" key="13">
    <source>
        <dbReference type="ARBA" id="ARBA00034003"/>
    </source>
</evidence>
<dbReference type="PANTHER" id="PTHR45674:SF4">
    <property type="entry name" value="DNA LIGASE 1"/>
    <property type="match status" value="1"/>
</dbReference>
<gene>
    <name evidence="18" type="ORF">E3Q22_04313</name>
</gene>
<dbReference type="GO" id="GO:0003677">
    <property type="term" value="F:DNA binding"/>
    <property type="evidence" value="ECO:0007669"/>
    <property type="project" value="InterPro"/>
</dbReference>
<dbReference type="GO" id="GO:0003910">
    <property type="term" value="F:DNA ligase (ATP) activity"/>
    <property type="evidence" value="ECO:0007669"/>
    <property type="project" value="UniProtKB-EC"/>
</dbReference>
<comment type="catalytic activity">
    <reaction evidence="13 14">
        <text>ATP + (deoxyribonucleotide)n-3'-hydroxyl + 5'-phospho-(deoxyribonucleotide)m = (deoxyribonucleotide)n+m + AMP + diphosphate.</text>
        <dbReference type="EC" id="6.5.1.1"/>
    </reaction>
</comment>
<dbReference type="PANTHER" id="PTHR45674">
    <property type="entry name" value="DNA LIGASE 1/3 FAMILY MEMBER"/>
    <property type="match status" value="1"/>
</dbReference>
<dbReference type="Proteomes" id="UP000310685">
    <property type="component" value="Unassembled WGS sequence"/>
</dbReference>
<dbReference type="Pfam" id="PF04675">
    <property type="entry name" value="DNA_ligase_A_N"/>
    <property type="match status" value="1"/>
</dbReference>
<feature type="compositionally biased region" description="Polar residues" evidence="16">
    <location>
        <begin position="25"/>
        <end position="46"/>
    </location>
</feature>
<keyword evidence="9 14" id="KW-0233">DNA recombination</keyword>
<accession>A0A4T0PKY7</accession>
<keyword evidence="11" id="KW-0539">Nucleus</keyword>
<dbReference type="SUPFAM" id="SSF117018">
    <property type="entry name" value="ATP-dependent DNA ligase DNA-binding domain"/>
    <property type="match status" value="1"/>
</dbReference>
<dbReference type="InterPro" id="IPR050191">
    <property type="entry name" value="ATP-dep_DNA_ligase"/>
</dbReference>
<dbReference type="FunFam" id="1.10.3260.10:FF:000001">
    <property type="entry name" value="DNA ligase"/>
    <property type="match status" value="1"/>
</dbReference>
<evidence type="ECO:0000256" key="4">
    <source>
        <dbReference type="ARBA" id="ARBA00022618"/>
    </source>
</evidence>
<dbReference type="PROSITE" id="PS00333">
    <property type="entry name" value="DNA_LIGASE_A2"/>
    <property type="match status" value="1"/>
</dbReference>
<dbReference type="Gene3D" id="1.10.3260.10">
    <property type="entry name" value="DNA ligase, ATP-dependent, N-terminal domain"/>
    <property type="match status" value="1"/>
</dbReference>
<dbReference type="Gene3D" id="2.40.50.140">
    <property type="entry name" value="Nucleic acid-binding proteins"/>
    <property type="match status" value="1"/>
</dbReference>
<dbReference type="Pfam" id="PF01068">
    <property type="entry name" value="DNA_ligase_A_M"/>
    <property type="match status" value="1"/>
</dbReference>
<keyword evidence="4" id="KW-0132">Cell division</keyword>
<feature type="domain" description="ATP-dependent DNA ligase family profile" evidence="17">
    <location>
        <begin position="459"/>
        <end position="596"/>
    </location>
</feature>
<evidence type="ECO:0000256" key="3">
    <source>
        <dbReference type="ARBA" id="ARBA00022598"/>
    </source>
</evidence>
<sequence length="726" mass="81879">MITRGVRLITSINKFHTTPFIRMPSTQKRVIESPTSSDAEQSSTKENSVKRVKKTPPASSEKKIHPMFLPKQQQKALSEDKVSDKKSAVKNDNAMDKKTTNKKSLPSTDQDTITFAQLTDTFTKIEATTKRLEITDYLTQFYKQVILTKPEELLMTLYLTINRLCPDYEGLELGIGESILIKAVVESTGRTTAKVKEELKKVGDLGTVAQSARKNQPTMFKSKDLNVPTVFKNLKEIATASGSQSQTKKIGIIMKMLTSCNSNTNEVKFLIRLLEGKLRIGLAEKTVVVSLANAIVLSNNEDATKEDLERGVEIVKQVYSELPSYDLIIPALLDGGVDNLQERCHLTPGIPLKPMLAKPTKAVTEVLDRFEGRSFTCEYKYDGERAQIHYHDGKVKVFSRNSEDMSMKYPDLVEQLPRAIKPGVKNFVIDSEAVAFDKQTKKILPFQELTRRKRKDVKVEDITVKVHIFAFDLLYFNDKPLLHEDLTRRREMLSDNFEKVEDEFAMAKSMEAQSTEEIQAFLEESVKDSCEGLMVKMNQGESAWYTPSKRSMNWLKLKKDYLSGVGDSLDLVVIGGYYGKGKRTNVYGAYLLACYDQDSESYQSICKIGTGFSEEMLDSHYKLLNPLEITAPKSYYKLGSAKPDVYFEPQAVWEVLTADLSLSPVYTAAAGEISERGISLRFPRFIRVRDDKAADDATSSEQVAEMYKNQVSSQSGNKIDYEDDAY</sequence>
<dbReference type="PROSITE" id="PS00697">
    <property type="entry name" value="DNA_LIGASE_A1"/>
    <property type="match status" value="1"/>
</dbReference>
<evidence type="ECO:0000256" key="5">
    <source>
        <dbReference type="ARBA" id="ARBA00022705"/>
    </source>
</evidence>
<evidence type="ECO:0000256" key="16">
    <source>
        <dbReference type="SAM" id="MobiDB-lite"/>
    </source>
</evidence>
<evidence type="ECO:0000256" key="8">
    <source>
        <dbReference type="ARBA" id="ARBA00022840"/>
    </source>
</evidence>
<evidence type="ECO:0000256" key="9">
    <source>
        <dbReference type="ARBA" id="ARBA00023172"/>
    </source>
</evidence>
<dbReference type="NCBIfam" id="TIGR00574">
    <property type="entry name" value="dnl1"/>
    <property type="match status" value="1"/>
</dbReference>
<dbReference type="InterPro" id="IPR012310">
    <property type="entry name" value="DNA_ligase_ATP-dep_cent"/>
</dbReference>
<evidence type="ECO:0000256" key="15">
    <source>
        <dbReference type="RuleBase" id="RU004196"/>
    </source>
</evidence>
<dbReference type="GO" id="GO:0005524">
    <property type="term" value="F:ATP binding"/>
    <property type="evidence" value="ECO:0007669"/>
    <property type="project" value="UniProtKB-KW"/>
</dbReference>
<dbReference type="CDD" id="cd07969">
    <property type="entry name" value="OBF_DNA_ligase_I"/>
    <property type="match status" value="1"/>
</dbReference>
<dbReference type="InterPro" id="IPR012308">
    <property type="entry name" value="DNA_ligase_ATP-dep_N"/>
</dbReference>
<dbReference type="GO" id="GO:0005739">
    <property type="term" value="C:mitochondrion"/>
    <property type="evidence" value="ECO:0007669"/>
    <property type="project" value="TreeGrafter"/>
</dbReference>
<dbReference type="Gene3D" id="3.30.1490.70">
    <property type="match status" value="1"/>
</dbReference>
<keyword evidence="7 14" id="KW-0227">DNA damage</keyword>
<evidence type="ECO:0000256" key="14">
    <source>
        <dbReference type="RuleBase" id="RU000617"/>
    </source>
</evidence>
<comment type="caution">
    <text evidence="18">The sequence shown here is derived from an EMBL/GenBank/DDBJ whole genome shotgun (WGS) entry which is preliminary data.</text>
</comment>
<dbReference type="SUPFAM" id="SSF56091">
    <property type="entry name" value="DNA ligase/mRNA capping enzyme, catalytic domain"/>
    <property type="match status" value="1"/>
</dbReference>
<evidence type="ECO:0000313" key="18">
    <source>
        <dbReference type="EMBL" id="TIB73672.1"/>
    </source>
</evidence>
<feature type="compositionally biased region" description="Basic and acidic residues" evidence="16">
    <location>
        <begin position="77"/>
        <end position="99"/>
    </location>
</feature>
<dbReference type="EC" id="6.5.1.1" evidence="14"/>
<dbReference type="EMBL" id="SPRC01000086">
    <property type="protein sequence ID" value="TIB73672.1"/>
    <property type="molecule type" value="Genomic_DNA"/>
</dbReference>
<evidence type="ECO:0000256" key="10">
    <source>
        <dbReference type="ARBA" id="ARBA00023204"/>
    </source>
</evidence>
<evidence type="ECO:0000259" key="17">
    <source>
        <dbReference type="PROSITE" id="PS50160"/>
    </source>
</evidence>
<dbReference type="InterPro" id="IPR000977">
    <property type="entry name" value="DNA_ligase_ATP-dep"/>
</dbReference>
<dbReference type="Gene3D" id="3.30.470.30">
    <property type="entry name" value="DNA ligase/mRNA capping enzyme"/>
    <property type="match status" value="1"/>
</dbReference>
<evidence type="ECO:0000256" key="1">
    <source>
        <dbReference type="ARBA" id="ARBA00004123"/>
    </source>
</evidence>
<dbReference type="InterPro" id="IPR012340">
    <property type="entry name" value="NA-bd_OB-fold"/>
</dbReference>
<evidence type="ECO:0000256" key="2">
    <source>
        <dbReference type="ARBA" id="ARBA00007572"/>
    </source>
</evidence>
<keyword evidence="6 14" id="KW-0547">Nucleotide-binding</keyword>
<dbReference type="FunFam" id="3.30.470.30:FF:000016">
    <property type="entry name" value="DNA ligase"/>
    <property type="match status" value="1"/>
</dbReference>
<dbReference type="InterPro" id="IPR012309">
    <property type="entry name" value="DNA_ligase_ATP-dep_C"/>
</dbReference>
<dbReference type="AlphaFoldDB" id="A0A4T0PKY7"/>
<dbReference type="GO" id="GO:1903461">
    <property type="term" value="P:Okazaki fragment processing involved in mitotic DNA replication"/>
    <property type="evidence" value="ECO:0007669"/>
    <property type="project" value="TreeGrafter"/>
</dbReference>
<dbReference type="FunFam" id="2.40.50.140:FF:000062">
    <property type="entry name" value="DNA ligase"/>
    <property type="match status" value="1"/>
</dbReference>
<organism evidence="18 19">
    <name type="scientific">Wallemia mellicola</name>
    <dbReference type="NCBI Taxonomy" id="1708541"/>
    <lineage>
        <taxon>Eukaryota</taxon>
        <taxon>Fungi</taxon>
        <taxon>Dikarya</taxon>
        <taxon>Basidiomycota</taxon>
        <taxon>Wallemiomycotina</taxon>
        <taxon>Wallemiomycetes</taxon>
        <taxon>Wallemiales</taxon>
        <taxon>Wallemiaceae</taxon>
        <taxon>Wallemia</taxon>
    </lineage>
</organism>
<dbReference type="GO" id="GO:0051301">
    <property type="term" value="P:cell division"/>
    <property type="evidence" value="ECO:0007669"/>
    <property type="project" value="UniProtKB-KW"/>
</dbReference>
<evidence type="ECO:0000256" key="11">
    <source>
        <dbReference type="ARBA" id="ARBA00023242"/>
    </source>
</evidence>
<reference evidence="18 19" key="1">
    <citation type="submission" date="2019-03" db="EMBL/GenBank/DDBJ databases">
        <title>Sequencing 25 genomes of Wallemia mellicola.</title>
        <authorList>
            <person name="Gostincar C."/>
        </authorList>
    </citation>
    <scope>NUCLEOTIDE SEQUENCE [LARGE SCALE GENOMIC DNA]</scope>
    <source>
        <strain evidence="18 19">EXF-6152</strain>
    </source>
</reference>
<evidence type="ECO:0000313" key="19">
    <source>
        <dbReference type="Proteomes" id="UP000310685"/>
    </source>
</evidence>
<comment type="subcellular location">
    <subcellularLocation>
        <location evidence="1">Nucleus</location>
    </subcellularLocation>
</comment>
<keyword evidence="5" id="KW-0235">DNA replication</keyword>
<dbReference type="GO" id="GO:0071897">
    <property type="term" value="P:DNA biosynthetic process"/>
    <property type="evidence" value="ECO:0007669"/>
    <property type="project" value="InterPro"/>
</dbReference>